<gene>
    <name evidence="10" type="ORF">EBQ34_00110</name>
</gene>
<dbReference type="GO" id="GO:0022857">
    <property type="term" value="F:transmembrane transporter activity"/>
    <property type="evidence" value="ECO:0007669"/>
    <property type="project" value="InterPro"/>
</dbReference>
<dbReference type="RefSeq" id="WP_122243667.1">
    <property type="nucleotide sequence ID" value="NZ_RDQJ01000001.1"/>
</dbReference>
<evidence type="ECO:0000313" key="10">
    <source>
        <dbReference type="EMBL" id="RMX18806.1"/>
    </source>
</evidence>
<dbReference type="OrthoDB" id="8651131at2"/>
<dbReference type="InterPro" id="IPR001851">
    <property type="entry name" value="ABC_transp_permease"/>
</dbReference>
<dbReference type="GO" id="GO:0006865">
    <property type="term" value="P:amino acid transport"/>
    <property type="evidence" value="ECO:0007669"/>
    <property type="project" value="UniProtKB-KW"/>
</dbReference>
<protein>
    <submittedName>
        <fullName evidence="10">Branched-chain amino acid ABC transporter permease</fullName>
    </submittedName>
</protein>
<feature type="transmembrane region" description="Helical" evidence="9">
    <location>
        <begin position="138"/>
        <end position="160"/>
    </location>
</feature>
<evidence type="ECO:0000313" key="11">
    <source>
        <dbReference type="Proteomes" id="UP000275180"/>
    </source>
</evidence>
<keyword evidence="6 9" id="KW-1133">Transmembrane helix</keyword>
<name>A0A3M6RU06_9BURK</name>
<evidence type="ECO:0000256" key="9">
    <source>
        <dbReference type="SAM" id="Phobius"/>
    </source>
</evidence>
<keyword evidence="4 9" id="KW-0812">Transmembrane</keyword>
<dbReference type="CDD" id="cd06582">
    <property type="entry name" value="TM_PBP1_LivH_like"/>
    <property type="match status" value="1"/>
</dbReference>
<evidence type="ECO:0000256" key="1">
    <source>
        <dbReference type="ARBA" id="ARBA00004651"/>
    </source>
</evidence>
<keyword evidence="7 9" id="KW-0472">Membrane</keyword>
<comment type="similarity">
    <text evidence="8">Belongs to the binding-protein-dependent transport system permease family. LivHM subfamily.</text>
</comment>
<evidence type="ECO:0000256" key="3">
    <source>
        <dbReference type="ARBA" id="ARBA00022475"/>
    </source>
</evidence>
<sequence>MLQFFIDALMRTADLALVALGLSMLYGLVKFPNIAHVQYAMVGSFIAYWLYGTAGLPLSAALVLGALLTGGITLVVQLLVFNHLLKSGPAIAMIGSLAVSMLLVAIILGVAGSFPHMFALPSMEPVAVGDARLSRVQLWMLLTTAVLLIVFVVILFYSQVGRAMRALASNPTLTNASGLNAVRITNAVTVLSGFLAGLGGGMLALNSGAHVNLGNDMLLPVFAAAILGGLGNPIGAVAGAFLIALAETIITNVNFGPFLGRGLLFIPVSYIGAGSFLILLLALLFKPYGLFDRGVRRV</sequence>
<comment type="caution">
    <text evidence="10">The sequence shown here is derived from an EMBL/GenBank/DDBJ whole genome shotgun (WGS) entry which is preliminary data.</text>
</comment>
<keyword evidence="5" id="KW-0029">Amino-acid transport</keyword>
<feature type="transmembrane region" description="Helical" evidence="9">
    <location>
        <begin position="60"/>
        <end position="81"/>
    </location>
</feature>
<dbReference type="AlphaFoldDB" id="A0A3M6RU06"/>
<evidence type="ECO:0000256" key="8">
    <source>
        <dbReference type="ARBA" id="ARBA00037998"/>
    </source>
</evidence>
<accession>A0A3M6RU06</accession>
<feature type="transmembrane region" description="Helical" evidence="9">
    <location>
        <begin position="258"/>
        <end position="285"/>
    </location>
</feature>
<dbReference type="Proteomes" id="UP000275180">
    <property type="component" value="Unassembled WGS sequence"/>
</dbReference>
<organism evidence="10 11">
    <name type="scientific">Vandammella animalimorsus</name>
    <dbReference type="NCBI Taxonomy" id="2029117"/>
    <lineage>
        <taxon>Bacteria</taxon>
        <taxon>Pseudomonadati</taxon>
        <taxon>Pseudomonadota</taxon>
        <taxon>Betaproteobacteria</taxon>
        <taxon>Burkholderiales</taxon>
        <taxon>Comamonadaceae</taxon>
        <taxon>Vandammella</taxon>
    </lineage>
</organism>
<feature type="transmembrane region" description="Helical" evidence="9">
    <location>
        <begin position="12"/>
        <end position="29"/>
    </location>
</feature>
<dbReference type="InterPro" id="IPR052157">
    <property type="entry name" value="BCAA_transport_permease"/>
</dbReference>
<evidence type="ECO:0000256" key="4">
    <source>
        <dbReference type="ARBA" id="ARBA00022692"/>
    </source>
</evidence>
<keyword evidence="3" id="KW-1003">Cell membrane</keyword>
<feature type="transmembrane region" description="Helical" evidence="9">
    <location>
        <begin position="217"/>
        <end position="246"/>
    </location>
</feature>
<feature type="transmembrane region" description="Helical" evidence="9">
    <location>
        <begin position="181"/>
        <end position="205"/>
    </location>
</feature>
<evidence type="ECO:0000256" key="6">
    <source>
        <dbReference type="ARBA" id="ARBA00022989"/>
    </source>
</evidence>
<feature type="transmembrane region" description="Helical" evidence="9">
    <location>
        <begin position="36"/>
        <end position="54"/>
    </location>
</feature>
<keyword evidence="2" id="KW-0813">Transport</keyword>
<comment type="subcellular location">
    <subcellularLocation>
        <location evidence="1">Cell membrane</location>
        <topology evidence="1">Multi-pass membrane protein</topology>
    </subcellularLocation>
</comment>
<dbReference type="PANTHER" id="PTHR11795">
    <property type="entry name" value="BRANCHED-CHAIN AMINO ACID TRANSPORT SYSTEM PERMEASE PROTEIN LIVH"/>
    <property type="match status" value="1"/>
</dbReference>
<reference evidence="10 11" key="1">
    <citation type="submission" date="2018-10" db="EMBL/GenBank/DDBJ databases">
        <title>Comamonadaceae CDC group NO-1 genome sequencing and assembly.</title>
        <authorList>
            <person name="Bernier A.-M."/>
            <person name="Bernard K."/>
        </authorList>
    </citation>
    <scope>NUCLEOTIDE SEQUENCE [LARGE SCALE GENOMIC DNA]</scope>
    <source>
        <strain evidence="10 11">NML180582</strain>
    </source>
</reference>
<dbReference type="GO" id="GO:0005886">
    <property type="term" value="C:plasma membrane"/>
    <property type="evidence" value="ECO:0007669"/>
    <property type="project" value="UniProtKB-SubCell"/>
</dbReference>
<dbReference type="PANTHER" id="PTHR11795:SF449">
    <property type="entry name" value="BRANCHED-CHAIN AMINO ACID TRANSPORT PERMEASE PROTEIN LIVH-RELATED"/>
    <property type="match status" value="1"/>
</dbReference>
<evidence type="ECO:0000256" key="7">
    <source>
        <dbReference type="ARBA" id="ARBA00023136"/>
    </source>
</evidence>
<evidence type="ECO:0000256" key="5">
    <source>
        <dbReference type="ARBA" id="ARBA00022970"/>
    </source>
</evidence>
<proteinExistence type="inferred from homology"/>
<evidence type="ECO:0000256" key="2">
    <source>
        <dbReference type="ARBA" id="ARBA00022448"/>
    </source>
</evidence>
<dbReference type="Pfam" id="PF02653">
    <property type="entry name" value="BPD_transp_2"/>
    <property type="match status" value="1"/>
</dbReference>
<dbReference type="EMBL" id="RDQJ01000001">
    <property type="protein sequence ID" value="RMX18806.1"/>
    <property type="molecule type" value="Genomic_DNA"/>
</dbReference>
<feature type="transmembrane region" description="Helical" evidence="9">
    <location>
        <begin position="93"/>
        <end position="118"/>
    </location>
</feature>